<keyword evidence="1" id="KW-0812">Transmembrane</keyword>
<evidence type="ECO:0000313" key="2">
    <source>
        <dbReference type="EMBL" id="PRR71941.1"/>
    </source>
</evidence>
<keyword evidence="3" id="KW-1185">Reference proteome</keyword>
<dbReference type="RefSeq" id="WP_170066280.1">
    <property type="nucleotide sequence ID" value="NZ_CP136419.1"/>
</dbReference>
<proteinExistence type="predicted"/>
<gene>
    <name evidence="2" type="ORF">MOHU_15730</name>
</gene>
<keyword evidence="1" id="KW-0472">Membrane</keyword>
<organism evidence="2 3">
    <name type="scientific">Neomoorella humiferrea</name>
    <dbReference type="NCBI Taxonomy" id="676965"/>
    <lineage>
        <taxon>Bacteria</taxon>
        <taxon>Bacillati</taxon>
        <taxon>Bacillota</taxon>
        <taxon>Clostridia</taxon>
        <taxon>Neomoorellales</taxon>
        <taxon>Neomoorellaceae</taxon>
        <taxon>Neomoorella</taxon>
    </lineage>
</organism>
<dbReference type="EMBL" id="PVXM01000031">
    <property type="protein sequence ID" value="PRR71941.1"/>
    <property type="molecule type" value="Genomic_DNA"/>
</dbReference>
<evidence type="ECO:0000256" key="1">
    <source>
        <dbReference type="SAM" id="Phobius"/>
    </source>
</evidence>
<name>A0A2T0AR07_9FIRM</name>
<keyword evidence="1" id="KW-1133">Transmembrane helix</keyword>
<protein>
    <submittedName>
        <fullName evidence="2">Uncharacterized protein</fullName>
    </submittedName>
</protein>
<reference evidence="2 3" key="1">
    <citation type="submission" date="2018-03" db="EMBL/GenBank/DDBJ databases">
        <title>Genome sequence of Moorella humiferrea DSM 23265.</title>
        <authorList>
            <person name="Poehlein A."/>
            <person name="Daniel R."/>
        </authorList>
    </citation>
    <scope>NUCLEOTIDE SEQUENCE [LARGE SCALE GENOMIC DNA]</scope>
    <source>
        <strain evidence="2 3">DSM 23265</strain>
    </source>
</reference>
<sequence>MFFKSLKRFLAKVPLWKEAVKEDDEFMFSLFMLAVVIGFTWIIFQAIR</sequence>
<accession>A0A2T0AR07</accession>
<evidence type="ECO:0000313" key="3">
    <source>
        <dbReference type="Proteomes" id="UP000238415"/>
    </source>
</evidence>
<dbReference type="Proteomes" id="UP000238415">
    <property type="component" value="Unassembled WGS sequence"/>
</dbReference>
<feature type="transmembrane region" description="Helical" evidence="1">
    <location>
        <begin position="26"/>
        <end position="44"/>
    </location>
</feature>
<dbReference type="AlphaFoldDB" id="A0A2T0AR07"/>
<comment type="caution">
    <text evidence="2">The sequence shown here is derived from an EMBL/GenBank/DDBJ whole genome shotgun (WGS) entry which is preliminary data.</text>
</comment>